<reference evidence="1 2" key="1">
    <citation type="submission" date="2024-03" db="EMBL/GenBank/DDBJ databases">
        <title>Sequence of Lycoming College Course Isolates.</title>
        <authorList>
            <person name="Plotts O."/>
            <person name="Newman J."/>
        </authorList>
    </citation>
    <scope>NUCLEOTIDE SEQUENCE [LARGE SCALE GENOMIC DNA]</scope>
    <source>
        <strain evidence="1 2">CJB-3</strain>
    </source>
</reference>
<accession>A0ABU8NHG5</accession>
<organism evidence="1 2">
    <name type="scientific">Pedobacter panaciterrae</name>
    <dbReference type="NCBI Taxonomy" id="363849"/>
    <lineage>
        <taxon>Bacteria</taxon>
        <taxon>Pseudomonadati</taxon>
        <taxon>Bacteroidota</taxon>
        <taxon>Sphingobacteriia</taxon>
        <taxon>Sphingobacteriales</taxon>
        <taxon>Sphingobacteriaceae</taxon>
        <taxon>Pedobacter</taxon>
    </lineage>
</organism>
<dbReference type="RefSeq" id="WP_172660667.1">
    <property type="nucleotide sequence ID" value="NZ_JABMKW010000016.1"/>
</dbReference>
<dbReference type="Proteomes" id="UP001378956">
    <property type="component" value="Unassembled WGS sequence"/>
</dbReference>
<dbReference type="InterPro" id="IPR008969">
    <property type="entry name" value="CarboxyPept-like_regulatory"/>
</dbReference>
<proteinExistence type="predicted"/>
<sequence length="876" mass="98437">MKFVFSLLFILISFAGFGQKLTLNGKVTTGGQPLAYATLQLKTADSTILSYTNSNTNGLFVLEANLGGAKFIYLIASYIGLKTDTLKLESSTFNGNVISHNFELLDDPKQLEQINIKAEKPTVAIHNDTTSFNVAKLTTAEDKNIESVIRKMPGMSVSKDGTITYNQQKITKVLLEGDDMTGENYKTITQNLKPQLVEQVQAIENYIEDDLLNGIISSDEVVLNLKLKNNKSILGSADLAVGINKRNDVSANVVSLYKRIKAFSYISNNNTGKYQEDLLSLNSKTAYNNSNGKLINHAIGDTNPFDNNNFRLNNTLSGSLSAVSHANKNLKLTFGAYAIRNKLSDERSNTQIFLGPEPITTEDRETRSSNDKNYQIELGVQQRIGRASRLSSAISYTFKPSTYASLDTSFFNAETENLVNQSQEDKVKSFKGEISYVQKANASTAFVATMTTLNQKIEQSYGSISDLYSQIPLFNGAKNLLQNASNTLNTVTVDAQLLKKSGYNYFYLNGGGNIKQTQTFTNLYRVDNFNQTLLGEDFQNDVVTDSRLLYLAAKYTFDNKIIKVQGLLRGNIKHISVYEQDSTYFYLQPELNITAKLSDYQQLSLNYKIQNTSTDDFDYYKNSLVTDVRNINTGLDRIYYFNSHIIRAYYNNRSFSDKYFSFQLSGNASYSASGFLTANYFDNTLFYTQLDFYKGIKKLGGNAVFQKFIPVISTDFTLNFGRSKTNYYASISNQINNYTNFNNAFDFKLSTGFKFPLNFSGQFQYIKDATYLADNRINNNIVRKYSAASRIKFGGGLTQLVSFDLYQLNKTNYHILNSELIYQPKNTRLKYSIIGKNLFDVKTLVNNYVSNVVKSTSSASLLGRYVMFNLSLAIGQ</sequence>
<name>A0ABU8NHG5_9SPHI</name>
<comment type="caution">
    <text evidence="1">The sequence shown here is derived from an EMBL/GenBank/DDBJ whole genome shotgun (WGS) entry which is preliminary data.</text>
</comment>
<gene>
    <name evidence="1" type="ORF">WAE58_04225</name>
</gene>
<protein>
    <recommendedName>
        <fullName evidence="3">Carboxypeptidase-like protein</fullName>
    </recommendedName>
</protein>
<evidence type="ECO:0008006" key="3">
    <source>
        <dbReference type="Google" id="ProtNLM"/>
    </source>
</evidence>
<dbReference type="EMBL" id="JBBEUB010000001">
    <property type="protein sequence ID" value="MEJ2901612.1"/>
    <property type="molecule type" value="Genomic_DNA"/>
</dbReference>
<evidence type="ECO:0000313" key="1">
    <source>
        <dbReference type="EMBL" id="MEJ2901612.1"/>
    </source>
</evidence>
<dbReference type="SUPFAM" id="SSF49464">
    <property type="entry name" value="Carboxypeptidase regulatory domain-like"/>
    <property type="match status" value="1"/>
</dbReference>
<evidence type="ECO:0000313" key="2">
    <source>
        <dbReference type="Proteomes" id="UP001378956"/>
    </source>
</evidence>
<keyword evidence="2" id="KW-1185">Reference proteome</keyword>